<evidence type="ECO:0000256" key="1">
    <source>
        <dbReference type="ARBA" id="ARBA00023002"/>
    </source>
</evidence>
<dbReference type="GO" id="GO:0016705">
    <property type="term" value="F:oxidoreductase activity, acting on paired donors, with incorporation or reduction of molecular oxygen"/>
    <property type="evidence" value="ECO:0007669"/>
    <property type="project" value="InterPro"/>
</dbReference>
<dbReference type="Gene3D" id="3.20.20.30">
    <property type="entry name" value="Luciferase-like domain"/>
    <property type="match status" value="1"/>
</dbReference>
<keyword evidence="1" id="KW-0560">Oxidoreductase</keyword>
<dbReference type="InterPro" id="IPR011251">
    <property type="entry name" value="Luciferase-like_dom"/>
</dbReference>
<evidence type="ECO:0000313" key="3">
    <source>
        <dbReference type="EMBL" id="QIQ02168.1"/>
    </source>
</evidence>
<dbReference type="RefSeq" id="WP_167025645.1">
    <property type="nucleotide sequence ID" value="NZ_CP050177.1"/>
</dbReference>
<dbReference type="AlphaFoldDB" id="A0A6G9GV82"/>
<keyword evidence="4" id="KW-1185">Reference proteome</keyword>
<dbReference type="Proteomes" id="UP000501179">
    <property type="component" value="Chromosome"/>
</dbReference>
<sequence>MTDYRHDLMFGALLEPPAGRPQDVLVLAELMEAVGLDVVTLSDHPYWPERLDTMALLAAIVARTERITVMPNMANLPLRPPTVLARTAATLDILSDGRFELGLATGAQQMWDLIVAEDGPKRDAGQSVEALEEAVRIIRALWASDDAVSFDGTHYRLAGVKPGPRPVHDLGIWLGAYQPRMLRLVGGIADGWVPSSPFLPPEHLPAANQVIDDAALAAGRSPRAVRRGYNIEGQFASDAGSGSGSDFLNGPPGLWAEQLADLALTHGISAFFLYRAESPDFIRRFAEEVAPAVREKVARERGNSAD</sequence>
<organism evidence="3 4">
    <name type="scientific">Streptomyces liangshanensis</name>
    <dbReference type="NCBI Taxonomy" id="2717324"/>
    <lineage>
        <taxon>Bacteria</taxon>
        <taxon>Bacillati</taxon>
        <taxon>Actinomycetota</taxon>
        <taxon>Actinomycetes</taxon>
        <taxon>Kitasatosporales</taxon>
        <taxon>Streptomycetaceae</taxon>
        <taxon>Streptomyces</taxon>
    </lineage>
</organism>
<accession>A0A6G9GV82</accession>
<dbReference type="KEGG" id="slia:HA039_07525"/>
<dbReference type="SUPFAM" id="SSF51679">
    <property type="entry name" value="Bacterial luciferase-like"/>
    <property type="match status" value="1"/>
</dbReference>
<reference evidence="3 4" key="1">
    <citation type="submission" date="2020-03" db="EMBL/GenBank/DDBJ databases">
        <title>A novel species.</title>
        <authorList>
            <person name="Gao J."/>
        </authorList>
    </citation>
    <scope>NUCLEOTIDE SEQUENCE [LARGE SCALE GENOMIC DNA]</scope>
    <source>
        <strain evidence="3 4">QMT-12</strain>
    </source>
</reference>
<proteinExistence type="predicted"/>
<evidence type="ECO:0000259" key="2">
    <source>
        <dbReference type="Pfam" id="PF00296"/>
    </source>
</evidence>
<dbReference type="InterPro" id="IPR036661">
    <property type="entry name" value="Luciferase-like_sf"/>
</dbReference>
<dbReference type="EMBL" id="CP050177">
    <property type="protein sequence ID" value="QIQ02168.1"/>
    <property type="molecule type" value="Genomic_DNA"/>
</dbReference>
<dbReference type="InterPro" id="IPR050564">
    <property type="entry name" value="F420-G6PD/mer"/>
</dbReference>
<feature type="domain" description="Luciferase-like" evidence="2">
    <location>
        <begin position="19"/>
        <end position="230"/>
    </location>
</feature>
<gene>
    <name evidence="3" type="ORF">HA039_07525</name>
</gene>
<dbReference type="PANTHER" id="PTHR43244">
    <property type="match status" value="1"/>
</dbReference>
<evidence type="ECO:0000313" key="4">
    <source>
        <dbReference type="Proteomes" id="UP000501179"/>
    </source>
</evidence>
<dbReference type="Pfam" id="PF00296">
    <property type="entry name" value="Bac_luciferase"/>
    <property type="match status" value="1"/>
</dbReference>
<dbReference type="PANTHER" id="PTHR43244:SF1">
    <property type="entry name" value="5,10-METHYLENETETRAHYDROMETHANOPTERIN REDUCTASE"/>
    <property type="match status" value="1"/>
</dbReference>
<protein>
    <submittedName>
        <fullName evidence="3">LLM class flavin-dependent oxidoreductase</fullName>
    </submittedName>
</protein>
<name>A0A6G9GV82_9ACTN</name>